<accession>A0A7C0Y8Q7</accession>
<evidence type="ECO:0000259" key="2">
    <source>
        <dbReference type="Pfam" id="PF02563"/>
    </source>
</evidence>
<dbReference type="PANTHER" id="PTHR33619:SF3">
    <property type="entry name" value="POLYSACCHARIDE EXPORT PROTEIN GFCE-RELATED"/>
    <property type="match status" value="1"/>
</dbReference>
<dbReference type="GO" id="GO:0015159">
    <property type="term" value="F:polysaccharide transmembrane transporter activity"/>
    <property type="evidence" value="ECO:0007669"/>
    <property type="project" value="InterPro"/>
</dbReference>
<reference evidence="4" key="1">
    <citation type="journal article" date="2020" name="mSystems">
        <title>Genome- and Community-Level Interaction Insights into Carbon Utilization and Element Cycling Functions of Hydrothermarchaeota in Hydrothermal Sediment.</title>
        <authorList>
            <person name="Zhou Z."/>
            <person name="Liu Y."/>
            <person name="Xu W."/>
            <person name="Pan J."/>
            <person name="Luo Z.H."/>
            <person name="Li M."/>
        </authorList>
    </citation>
    <scope>NUCLEOTIDE SEQUENCE [LARGE SCALE GENOMIC DNA]</scope>
    <source>
        <strain evidence="4">HyVt-233</strain>
    </source>
</reference>
<name>A0A7C0Y8Q7_DESA2</name>
<keyword evidence="1" id="KW-0732">Signal</keyword>
<evidence type="ECO:0000256" key="1">
    <source>
        <dbReference type="ARBA" id="ARBA00022729"/>
    </source>
</evidence>
<dbReference type="InterPro" id="IPR019554">
    <property type="entry name" value="Soluble_ligand-bd"/>
</dbReference>
<proteinExistence type="predicted"/>
<organism evidence="4">
    <name type="scientific">Desulfofervidus auxilii</name>
    <dbReference type="NCBI Taxonomy" id="1621989"/>
    <lineage>
        <taxon>Bacteria</taxon>
        <taxon>Pseudomonadati</taxon>
        <taxon>Thermodesulfobacteriota</taxon>
        <taxon>Candidatus Desulfofervidia</taxon>
        <taxon>Candidatus Desulfofervidales</taxon>
        <taxon>Candidatus Desulfofervidaceae</taxon>
        <taxon>Candidatus Desulfofervidus</taxon>
    </lineage>
</organism>
<dbReference type="InterPro" id="IPR003715">
    <property type="entry name" value="Poly_export_N"/>
</dbReference>
<evidence type="ECO:0000313" key="4">
    <source>
        <dbReference type="EMBL" id="HDD45290.1"/>
    </source>
</evidence>
<dbReference type="PANTHER" id="PTHR33619">
    <property type="entry name" value="POLYSACCHARIDE EXPORT PROTEIN GFCE-RELATED"/>
    <property type="match status" value="1"/>
</dbReference>
<dbReference type="InterPro" id="IPR049712">
    <property type="entry name" value="Poly_export"/>
</dbReference>
<dbReference type="EMBL" id="DRBS01000391">
    <property type="protein sequence ID" value="HDD45290.1"/>
    <property type="molecule type" value="Genomic_DNA"/>
</dbReference>
<protein>
    <submittedName>
        <fullName evidence="4">Polysaccharide export protein</fullName>
    </submittedName>
</protein>
<sequence length="181" mass="20189">MKKFIFLIIFLLLPIKIYAQSSSFVLGPEDILEISVWKDEALTKQVIVRPDGKINFPLVGEIQAAGKTVEEVKKEITEKLKEYISDPVVTVMLIGINSYKIYIVGKVNKPGAYTLGRRINVMQALAMAGGFSPFADLDNISILRQEGGKQIRIKFDYKAVSKGKKLEQNIFLKSGDVIVVP</sequence>
<dbReference type="Pfam" id="PF10531">
    <property type="entry name" value="SLBB"/>
    <property type="match status" value="1"/>
</dbReference>
<feature type="domain" description="Polysaccharide export protein N-terminal" evidence="2">
    <location>
        <begin position="20"/>
        <end position="93"/>
    </location>
</feature>
<dbReference type="Proteomes" id="UP000886289">
    <property type="component" value="Unassembled WGS sequence"/>
</dbReference>
<dbReference type="Gene3D" id="3.10.560.10">
    <property type="entry name" value="Outer membrane lipoprotein wza domain like"/>
    <property type="match status" value="1"/>
</dbReference>
<dbReference type="AlphaFoldDB" id="A0A7C0Y8Q7"/>
<dbReference type="Pfam" id="PF02563">
    <property type="entry name" value="Poly_export"/>
    <property type="match status" value="1"/>
</dbReference>
<gene>
    <name evidence="4" type="ORF">ENG63_10605</name>
</gene>
<evidence type="ECO:0000259" key="3">
    <source>
        <dbReference type="Pfam" id="PF10531"/>
    </source>
</evidence>
<comment type="caution">
    <text evidence="4">The sequence shown here is derived from an EMBL/GenBank/DDBJ whole genome shotgun (WGS) entry which is preliminary data.</text>
</comment>
<feature type="domain" description="Soluble ligand binding" evidence="3">
    <location>
        <begin position="100"/>
        <end position="153"/>
    </location>
</feature>